<dbReference type="Proteomes" id="UP000824469">
    <property type="component" value="Unassembled WGS sequence"/>
</dbReference>
<proteinExistence type="predicted"/>
<keyword evidence="2" id="KW-1185">Reference proteome</keyword>
<name>A0AA38CHE3_TAXCH</name>
<comment type="caution">
    <text evidence="1">The sequence shown here is derived from an EMBL/GenBank/DDBJ whole genome shotgun (WGS) entry which is preliminary data.</text>
</comment>
<protein>
    <submittedName>
        <fullName evidence="1">Uncharacterized protein</fullName>
    </submittedName>
</protein>
<dbReference type="EMBL" id="JAHRHJ020000010">
    <property type="protein sequence ID" value="KAH9297409.1"/>
    <property type="molecule type" value="Genomic_DNA"/>
</dbReference>
<feature type="non-terminal residue" evidence="1">
    <location>
        <position position="58"/>
    </location>
</feature>
<reference evidence="1 2" key="1">
    <citation type="journal article" date="2021" name="Nat. Plants">
        <title>The Taxus genome provides insights into paclitaxel biosynthesis.</title>
        <authorList>
            <person name="Xiong X."/>
            <person name="Gou J."/>
            <person name="Liao Q."/>
            <person name="Li Y."/>
            <person name="Zhou Q."/>
            <person name="Bi G."/>
            <person name="Li C."/>
            <person name="Du R."/>
            <person name="Wang X."/>
            <person name="Sun T."/>
            <person name="Guo L."/>
            <person name="Liang H."/>
            <person name="Lu P."/>
            <person name="Wu Y."/>
            <person name="Zhang Z."/>
            <person name="Ro D.K."/>
            <person name="Shang Y."/>
            <person name="Huang S."/>
            <person name="Yan J."/>
        </authorList>
    </citation>
    <scope>NUCLEOTIDE SEQUENCE [LARGE SCALE GENOMIC DNA]</scope>
    <source>
        <strain evidence="1">Ta-2019</strain>
    </source>
</reference>
<evidence type="ECO:0000313" key="2">
    <source>
        <dbReference type="Proteomes" id="UP000824469"/>
    </source>
</evidence>
<accession>A0AA38CHE3</accession>
<organism evidence="1 2">
    <name type="scientific">Taxus chinensis</name>
    <name type="common">Chinese yew</name>
    <name type="synonym">Taxus wallichiana var. chinensis</name>
    <dbReference type="NCBI Taxonomy" id="29808"/>
    <lineage>
        <taxon>Eukaryota</taxon>
        <taxon>Viridiplantae</taxon>
        <taxon>Streptophyta</taxon>
        <taxon>Embryophyta</taxon>
        <taxon>Tracheophyta</taxon>
        <taxon>Spermatophyta</taxon>
        <taxon>Pinopsida</taxon>
        <taxon>Pinidae</taxon>
        <taxon>Conifers II</taxon>
        <taxon>Cupressales</taxon>
        <taxon>Taxaceae</taxon>
        <taxon>Taxus</taxon>
    </lineage>
</organism>
<sequence length="58" mass="6506">CQIHHGHMIKNGSSISPNALASPPIFYSFTASCLVYLSGTTEFPSLNRKFWDENPQHK</sequence>
<dbReference type="AlphaFoldDB" id="A0AA38CHE3"/>
<evidence type="ECO:0000313" key="1">
    <source>
        <dbReference type="EMBL" id="KAH9297409.1"/>
    </source>
</evidence>
<feature type="non-terminal residue" evidence="1">
    <location>
        <position position="1"/>
    </location>
</feature>
<gene>
    <name evidence="1" type="ORF">KI387_029091</name>
</gene>